<comment type="caution">
    <text evidence="2">The sequence shown here is derived from an EMBL/GenBank/DDBJ whole genome shotgun (WGS) entry which is preliminary data.</text>
</comment>
<organism evidence="2 3">
    <name type="scientific">Lysinibacillus mangiferihumi</name>
    <dbReference type="NCBI Taxonomy" id="1130819"/>
    <lineage>
        <taxon>Bacteria</taxon>
        <taxon>Bacillati</taxon>
        <taxon>Bacillota</taxon>
        <taxon>Bacilli</taxon>
        <taxon>Bacillales</taxon>
        <taxon>Bacillaceae</taxon>
        <taxon>Lysinibacillus</taxon>
    </lineage>
</organism>
<dbReference type="Pfam" id="PF01476">
    <property type="entry name" value="LysM"/>
    <property type="match status" value="1"/>
</dbReference>
<dbReference type="InterPro" id="IPR052196">
    <property type="entry name" value="Bact_Kbp"/>
</dbReference>
<dbReference type="Proteomes" id="UP000308744">
    <property type="component" value="Unassembled WGS sequence"/>
</dbReference>
<sequence>MESYLVKIIDDQNKKEITLPMTPNELSLSGSTVEKGFDTIVSGDKPRPKGRNAYQYPLSGLIPDEGFDIPMYSDITPFEFEELLRDWQESRQPYNKKLRLIVSETTINEMVYLNNFSIDYSGGGRMIRYTVEFTEWRDFDIKVYDATKTSTEQKKRPTTPLAKTYVVKKNDSLSKIARSYTGKVADWTELYNLNKSTLKSKDPNLIYPGEKLVIPSGWLK</sequence>
<dbReference type="Gene3D" id="3.10.350.10">
    <property type="entry name" value="LysM domain"/>
    <property type="match status" value="1"/>
</dbReference>
<keyword evidence="3" id="KW-1185">Reference proteome</keyword>
<dbReference type="PANTHER" id="PTHR34700">
    <property type="entry name" value="POTASSIUM BINDING PROTEIN KBP"/>
    <property type="match status" value="1"/>
</dbReference>
<accession>A0A4U2ZE02</accession>
<gene>
    <name evidence="2" type="ORF">FC756_00870</name>
</gene>
<dbReference type="CDD" id="cd00118">
    <property type="entry name" value="LysM"/>
    <property type="match status" value="1"/>
</dbReference>
<dbReference type="SUPFAM" id="SSF54106">
    <property type="entry name" value="LysM domain"/>
    <property type="match status" value="1"/>
</dbReference>
<evidence type="ECO:0000259" key="1">
    <source>
        <dbReference type="PROSITE" id="PS51782"/>
    </source>
</evidence>
<feature type="domain" description="LysM" evidence="1">
    <location>
        <begin position="163"/>
        <end position="214"/>
    </location>
</feature>
<dbReference type="PANTHER" id="PTHR34700:SF4">
    <property type="entry name" value="PHAGE-LIKE ELEMENT PBSX PROTEIN XKDP"/>
    <property type="match status" value="1"/>
</dbReference>
<name>A0A4U2ZE02_9BACI</name>
<dbReference type="InterPro" id="IPR018392">
    <property type="entry name" value="LysM"/>
</dbReference>
<evidence type="ECO:0000313" key="3">
    <source>
        <dbReference type="Proteomes" id="UP000308744"/>
    </source>
</evidence>
<proteinExistence type="predicted"/>
<dbReference type="PROSITE" id="PS51782">
    <property type="entry name" value="LYSM"/>
    <property type="match status" value="1"/>
</dbReference>
<dbReference type="EMBL" id="SZPU01000002">
    <property type="protein sequence ID" value="TKI72648.1"/>
    <property type="molecule type" value="Genomic_DNA"/>
</dbReference>
<dbReference type="InterPro" id="IPR036779">
    <property type="entry name" value="LysM_dom_sf"/>
</dbReference>
<dbReference type="AlphaFoldDB" id="A0A4U2ZE02"/>
<dbReference type="RefSeq" id="WP_107896740.1">
    <property type="nucleotide sequence ID" value="NZ_PYWM01000024.1"/>
</dbReference>
<protein>
    <submittedName>
        <fullName evidence="2">LysM peptidoglycan-binding domain-containing protein</fullName>
    </submittedName>
</protein>
<reference evidence="2 3" key="1">
    <citation type="submission" date="2019-04" db="EMBL/GenBank/DDBJ databases">
        <title>Lysinibacillus genome sequencing.</title>
        <authorList>
            <person name="Dunlap C."/>
        </authorList>
    </citation>
    <scope>NUCLEOTIDE SEQUENCE [LARGE SCALE GENOMIC DNA]</scope>
    <source>
        <strain evidence="2 3">CCTCC AB 2010389</strain>
    </source>
</reference>
<dbReference type="SMART" id="SM00257">
    <property type="entry name" value="LysM"/>
    <property type="match status" value="1"/>
</dbReference>
<evidence type="ECO:0000313" key="2">
    <source>
        <dbReference type="EMBL" id="TKI72648.1"/>
    </source>
</evidence>